<dbReference type="Pfam" id="PF08454">
    <property type="entry name" value="RIH_assoc"/>
    <property type="match status" value="1"/>
</dbReference>
<dbReference type="FunFam" id="1.25.10.30:FF:000001">
    <property type="entry name" value="Inositol 1,4,5-trisphosphate receptor, type 2"/>
    <property type="match status" value="1"/>
</dbReference>
<evidence type="ECO:0000256" key="17">
    <source>
        <dbReference type="ARBA" id="ARBA00023329"/>
    </source>
</evidence>
<keyword evidence="4 21" id="KW-0813">Transport</keyword>
<gene>
    <name evidence="23" type="primary">ITPR2</name>
</gene>
<dbReference type="InterPro" id="IPR014821">
    <property type="entry name" value="Ins145_P3_rcpt"/>
</dbReference>
<dbReference type="PANTHER" id="PTHR45816:SF3">
    <property type="entry name" value="INOSITOL 1,4,5-TRISPHOSPHATE RECEPTOR"/>
    <property type="match status" value="1"/>
</dbReference>
<name>A0A8D3D8I6_SCOMX</name>
<comment type="domain">
    <text evidence="21">The receptor contains a calcium channel in its C-terminal extremity. Its large N-terminal cytoplasmic region has the ligand-binding site in the N-terminus and modulatory sites in the middle portion immediately upstream of the channel region.</text>
</comment>
<dbReference type="Pfam" id="PF02815">
    <property type="entry name" value="MIR"/>
    <property type="match status" value="1"/>
</dbReference>
<feature type="domain" description="MIR" evidence="22">
    <location>
        <begin position="232"/>
        <end position="288"/>
    </location>
</feature>
<feature type="transmembrane region" description="Helical" evidence="21">
    <location>
        <begin position="2219"/>
        <end position="2239"/>
    </location>
</feature>
<comment type="subunit">
    <text evidence="20">Homotetramer. Interacts with CABP1. Interacts with BOK; regulates ITPR2 expression. Interacts with BCL2L10. Interacts with TRPC4. Interacts with CHGA and CHGB.</text>
</comment>
<dbReference type="SUPFAM" id="SSF100909">
    <property type="entry name" value="IP3 receptor type 1 binding core, domain 2"/>
    <property type="match status" value="2"/>
</dbReference>
<dbReference type="InterPro" id="IPR000493">
    <property type="entry name" value="InsP3_rcpt"/>
</dbReference>
<dbReference type="GO" id="GO:0030658">
    <property type="term" value="C:transport vesicle membrane"/>
    <property type="evidence" value="ECO:0007669"/>
    <property type="project" value="UniProtKB-SubCell"/>
</dbReference>
<dbReference type="Pfam" id="PF08709">
    <property type="entry name" value="Ins145_P3_rec"/>
    <property type="match status" value="1"/>
</dbReference>
<feature type="transmembrane region" description="Helical" evidence="21">
    <location>
        <begin position="2259"/>
        <end position="2286"/>
    </location>
</feature>
<feature type="transmembrane region" description="Helical" evidence="21">
    <location>
        <begin position="2434"/>
        <end position="2457"/>
    </location>
</feature>
<dbReference type="InterPro" id="IPR013662">
    <property type="entry name" value="RIH_assoc-dom"/>
</dbReference>
<evidence type="ECO:0000256" key="4">
    <source>
        <dbReference type="ARBA" id="ARBA00022448"/>
    </source>
</evidence>
<dbReference type="InterPro" id="IPR000699">
    <property type="entry name" value="RIH_dom"/>
</dbReference>
<evidence type="ECO:0000256" key="7">
    <source>
        <dbReference type="ARBA" id="ARBA00022692"/>
    </source>
</evidence>
<evidence type="ECO:0000256" key="8">
    <source>
        <dbReference type="ARBA" id="ARBA00022737"/>
    </source>
</evidence>
<dbReference type="Gene3D" id="1.10.287.70">
    <property type="match status" value="1"/>
</dbReference>
<feature type="transmembrane region" description="Helical" evidence="21">
    <location>
        <begin position="2138"/>
        <end position="2162"/>
    </location>
</feature>
<keyword evidence="16 21" id="KW-0407">Ion channel</keyword>
<evidence type="ECO:0000259" key="22">
    <source>
        <dbReference type="PROSITE" id="PS50919"/>
    </source>
</evidence>
<protein>
    <recommendedName>
        <fullName evidence="21">Inositol 1,4,5-trisphosphate receptor</fullName>
    </recommendedName>
</protein>
<dbReference type="PANTHER" id="PTHR45816">
    <property type="entry name" value="MIR DOMAIN-CONTAINING PROTEIN"/>
    <property type="match status" value="1"/>
</dbReference>
<sequence length="2603" mass="297150">MSEHRSSFLHIGDIVSLYAEGSVNGFISTLGLVDDRCVVQPDAGDLANPPKKFRDCLFKVCPMNRYSAQKQFWKAKQGKQGNSNTQGDLFKKLQHAAELEQKQNESENKKLLGEVVKYSNVIQLLHIKSNKYLTVNKRLPALLEKNAMRVSLDPAGNEGSWFYIQPFWKLRSEGDNVVVGDKVVLMPVNAGQPLHASNIELLDNPGCKEVNAVNCNTSWKVTLFMKFSDYKEDILKGGDVVRLFHAEQEKFLTCDEYKKQQHVFLRTTLRQSATSATSSKALWEVEVVHYDPCRGGAGQWNSLFRFKHLATGNYLAAEVSFTLGNDTDTVFSKRKHQAAEKIAFTLVSVPHGSDIASLFELDATTLQRADCLVPRNSYVRLRHLCTNTWVTSTNVPIDAEEERQVMLKIGTCPTKEDKEAFAIVSVPLSEVRDLDFANDASKVLESTVKKLQFANIAQNERRFVTKLLEDLVFFVCVVPNNGQDVLSVVTSTPNRERQKLMREQNILAQIFGILKAPFTDQGDGPMLRLEDLGDQRYAHFKYMLRLCYRVIRHSQQDYRKNQEYIAKKFSIMQSQIGYEILAEDTITALLHNNRKLLEKHITAREIETFVSLLRRNREPRFLDYLSDLCVSNKTAIPVTQELICKFMLNPTNADILIQTKLISNTENTLETSLLQEEVEEEEVWLYWIDSHKEPHGKSIRHLAQDAKGIHKMDVDIITYYRYQLNLFAKMCLDRQYLAINQISCQLPVDLILRCMFDDCLPYNLRASFCRLMLHMHVDRDPQEAVVPVRYARLWTEIPSKITIHEFEYESTDTSREEMKRKFAPTMEFVEEYLKDVVSQHFPFGDKDKNELTLEVVNLARHLVYFGFYSFSELLRLTRTLLAILDIIQHTLTFMNKLNKSPEAGNNVLRTIHGVGEMMTQMVLSRGVPHSLPETPPSLRYSKGHFLPDNEDVMVMDTKLKIIEILQFILSVRLDYRITYLLSIYKKEFGDKTIPETSEPDIDEIATKAESMFAGSSELGAVELDDEGGRTFLRVLIHLIMQDYPPLVSGSLQLIFKHFSQRAEVLQAFKQVQLLVSEQDVENYKQIKTDLDQLRLTVEKSELWVEKSGVYSSEDLVVRPGKEENTEILLRLSKLCFPSKKSRVQQQRLLKNMGAHTVRMNEIMTLAHTFLQNFCRANPQNQALLHKHLNLFLTPGLLEAETMRHIFMNNFQLCNEISERVVHHFVHCIETHGRHVQYLRFLQTIVKADGKYVKKCQDKVMTELVNGGEDVLVFYNDRSSFSVLLQMMGSERERTDEDGALAYHNTLVELLAACTEGKNVYTELKCNSLLPLDDIVKVVNDVNCIPEVKTAYVNFVNHCYVDTEVEMKEIYTSSHIWKLFDNFLVDMSSVCNTTTDRNHADLALEKYVTETVMAIVKGFFSSPFSVNHSNLQTNQSIFIKLLQSSFRIYNCTWINSAQKGNIESCIKTLADVAKARAIAIPVDLDSQVNTLSLKVHSNMVQRAAKDWRTSARTRPRKEPLGTPDYKNIIEKLQVVVSCLEEQFSPKVQAEFSVLVDVLHSPELLFPEAARLRCESGAFMSKLIKHTKKLMDKEEKLCIKILQTLREMLDKKECFQEAGNELRKILLTRYFGNQKLHAKSELGIGNSSSGGFVKPSSGGGSPMLDSDKPGSNIVEIQCLLDNVGASELVIDLIVNTKNDRVFEESILLGIALLQGGNTQIQNSFYAQLYKQKKSERFFKVFYDRMRLAQQEIRATVSVNMFELSSRKRDDDTDISGIRIKKGKDSSLHMREDMRGQLKEASSVTSKAFCAFRKELDPDLESLGQNSEMVGAEEPLEETQMSPAITIMKPILRYLQLLCENHNSGLQNFLRNQNNKTNYNLVCETLQFLDCICGSTTGGLGLLGLYINESNVDLVRQTLETITEYCQGPCHENQTCIAKHESNGIDIIIALIVNSINPLGKHRLDLVLELKNNASKLLLAIMESRHDSENSEKILYKMRPNELVDVMKEAYTQGLESEEDGDSVGDQIKPRDVGHNIYILAHQLARHSKILQQSLRPGSGIYGTSIFQIVRHDRSMEQIVFPVPNICEYLTEESKMRVFTTTERDDQGSKVNDFFQQFDNLYNEMRWQKKIRTLFWFSRQISLWGSISFYLACLLNIAVAVFYPFGDDGDEGTLSSFWNISLWVALGVFTALLPVLPKPWGILFFLVSLILRAIYTMGLGPALLLLGAVNLFNKLVFLVSFVGNQGTFTRGYKAVVMDMLFIYHLSYAIICVLGLFVHEFFYSFLLFDLVIREETLLNVIKSVTRNGRSIILTAVLAIFLVYFFSIIGFLFLKDDFRMEVDRLPTKTRAPSKLRSTLSTLLLPWACDPDDPCTPPQPSLPLLLLYDDDGIERVCDTLLMCIITVLNQGLRNGGGVGDILRRPSKEEPLFAARVVYDLLFFFVVIIIVLNLIFGVIIDTFADLRSEKQRKEEILKTTCFICGLERDKFDNKTVSFEEHIKSEHNMWHYLYFLVLVRVKDPTEYTGPESYVALMISEKNLEWFPRMRAMSLVSSEGDNEQNEMRSLQDKLDGTVTLVAQLSGQLAELKEQSTVDSTVHVLPDPETPFT</sequence>
<reference evidence="23" key="2">
    <citation type="submission" date="2025-08" db="UniProtKB">
        <authorList>
            <consortium name="Ensembl"/>
        </authorList>
    </citation>
    <scope>IDENTIFICATION</scope>
</reference>
<organism evidence="23 24">
    <name type="scientific">Scophthalmus maximus</name>
    <name type="common">Turbot</name>
    <name type="synonym">Psetta maxima</name>
    <dbReference type="NCBI Taxonomy" id="52904"/>
    <lineage>
        <taxon>Eukaryota</taxon>
        <taxon>Metazoa</taxon>
        <taxon>Chordata</taxon>
        <taxon>Craniata</taxon>
        <taxon>Vertebrata</taxon>
        <taxon>Euteleostomi</taxon>
        <taxon>Actinopterygii</taxon>
        <taxon>Neopterygii</taxon>
        <taxon>Teleostei</taxon>
        <taxon>Neoteleostei</taxon>
        <taxon>Acanthomorphata</taxon>
        <taxon>Carangaria</taxon>
        <taxon>Pleuronectiformes</taxon>
        <taxon>Pleuronectoidei</taxon>
        <taxon>Scophthalmidae</taxon>
        <taxon>Scophthalmus</taxon>
    </lineage>
</organism>
<dbReference type="InterPro" id="IPR036300">
    <property type="entry name" value="MIR_dom_sf"/>
</dbReference>
<keyword evidence="10 21" id="KW-0106">Calcium</keyword>
<evidence type="ECO:0000256" key="13">
    <source>
        <dbReference type="ARBA" id="ARBA00023136"/>
    </source>
</evidence>
<dbReference type="GO" id="GO:0005220">
    <property type="term" value="F:inositol 1,4,5-trisphosphate-gated calcium channel activity"/>
    <property type="evidence" value="ECO:0007669"/>
    <property type="project" value="UniProtKB-UniRule"/>
</dbReference>
<dbReference type="InterPro" id="IPR005821">
    <property type="entry name" value="Ion_trans_dom"/>
</dbReference>
<evidence type="ECO:0000256" key="6">
    <source>
        <dbReference type="ARBA" id="ARBA00022673"/>
    </source>
</evidence>
<accession>A0A8D3D8I6</accession>
<comment type="similarity">
    <text evidence="3 21">Belongs to the InsP3 receptor family.</text>
</comment>
<feature type="transmembrane region" description="Helical" evidence="21">
    <location>
        <begin position="2307"/>
        <end position="2329"/>
    </location>
</feature>
<keyword evidence="14 21" id="KW-0675">Receptor</keyword>
<evidence type="ECO:0000256" key="18">
    <source>
        <dbReference type="ARBA" id="ARBA00036634"/>
    </source>
</evidence>
<evidence type="ECO:0000256" key="19">
    <source>
        <dbReference type="ARBA" id="ARBA00059076"/>
    </source>
</evidence>
<dbReference type="SUPFAM" id="SSF82109">
    <property type="entry name" value="MIR domain"/>
    <property type="match status" value="2"/>
</dbReference>
<dbReference type="FunFam" id="2.80.10.50:FF:000002">
    <property type="entry name" value="Inositol 1,4,5-trisphosphate receptor type 2"/>
    <property type="match status" value="1"/>
</dbReference>
<evidence type="ECO:0000256" key="1">
    <source>
        <dbReference type="ARBA" id="ARBA00004477"/>
    </source>
</evidence>
<dbReference type="FunFam" id="2.80.10.50:FF:000005">
    <property type="entry name" value="Inositol 1,4,5-trisphosphate receptor type 2"/>
    <property type="match status" value="1"/>
</dbReference>
<keyword evidence="13 21" id="KW-0472">Membrane</keyword>
<dbReference type="GeneTree" id="ENSGT00940000156039"/>
<keyword evidence="11 21" id="KW-1133">Transmembrane helix</keyword>
<evidence type="ECO:0000256" key="16">
    <source>
        <dbReference type="ARBA" id="ARBA00023303"/>
    </source>
</evidence>
<keyword evidence="9 21" id="KW-0256">Endoplasmic reticulum</keyword>
<keyword evidence="12 21" id="KW-0406">Ion transport</keyword>
<keyword evidence="7 21" id="KW-0812">Transmembrane</keyword>
<comment type="catalytic activity">
    <reaction evidence="18">
        <text>Ca(2+)(in) = Ca(2+)(out)</text>
        <dbReference type="Rhea" id="RHEA:29671"/>
        <dbReference type="ChEBI" id="CHEBI:29108"/>
    </reaction>
</comment>
<evidence type="ECO:0000256" key="5">
    <source>
        <dbReference type="ARBA" id="ARBA00022568"/>
    </source>
</evidence>
<dbReference type="Gene3D" id="1.25.10.30">
    <property type="entry name" value="IP3 receptor type 1 binding core, RIH domain"/>
    <property type="match status" value="1"/>
</dbReference>
<dbReference type="PRINTS" id="PR00779">
    <property type="entry name" value="INSP3RECEPTR"/>
</dbReference>
<keyword evidence="5 21" id="KW-0109">Calcium transport</keyword>
<dbReference type="GO" id="GO:0051209">
    <property type="term" value="P:release of sequestered calcium ion into cytosol"/>
    <property type="evidence" value="ECO:0007669"/>
    <property type="project" value="UniProtKB-UniRule"/>
</dbReference>
<dbReference type="InterPro" id="IPR016093">
    <property type="entry name" value="MIR_motif"/>
</dbReference>
<evidence type="ECO:0000256" key="2">
    <source>
        <dbReference type="ARBA" id="ARBA00004638"/>
    </source>
</evidence>
<evidence type="ECO:0000256" key="12">
    <source>
        <dbReference type="ARBA" id="ARBA00023065"/>
    </source>
</evidence>
<dbReference type="Proteomes" id="UP000694558">
    <property type="component" value="Chromosome 10"/>
</dbReference>
<evidence type="ECO:0000313" key="24">
    <source>
        <dbReference type="Proteomes" id="UP000694558"/>
    </source>
</evidence>
<dbReference type="GO" id="GO:0070679">
    <property type="term" value="F:inositol 1,4,5 trisphosphate binding"/>
    <property type="evidence" value="ECO:0007669"/>
    <property type="project" value="UniProtKB-UniRule"/>
</dbReference>
<evidence type="ECO:0000256" key="21">
    <source>
        <dbReference type="RuleBase" id="RU368044"/>
    </source>
</evidence>
<keyword evidence="17" id="KW-0968">Cytoplasmic vesicle</keyword>
<keyword evidence="15 21" id="KW-1071">Ligand-gated ion channel</keyword>
<dbReference type="PROSITE" id="PS50919">
    <property type="entry name" value="MIR"/>
    <property type="match status" value="2"/>
</dbReference>
<evidence type="ECO:0000256" key="20">
    <source>
        <dbReference type="ARBA" id="ARBA00061937"/>
    </source>
</evidence>
<comment type="function">
    <text evidence="19">Inositol 1,4,5-trisphosphate-gated calcium channel that upon inositol 1,4,5-trisphosphate binding transports calcium from the endoplasmic reticulum lumen to cytoplasm. Exists in two states; a long-lived closed state where the channel is essentially 'parked' with only very rare visits to an open state and that ligands facilitate the transition from the 'parked' state into a 'drive' mode represented by periods of bursting activity.</text>
</comment>
<evidence type="ECO:0000256" key="11">
    <source>
        <dbReference type="ARBA" id="ARBA00022989"/>
    </source>
</evidence>
<comment type="subcellular location">
    <subcellularLocation>
        <location evidence="2">Cytoplasmic vesicle</location>
        <location evidence="2">Secretory vesicle membrane</location>
        <topology evidence="2">Multi-pass membrane protein</topology>
    </subcellularLocation>
    <subcellularLocation>
        <location evidence="1 21">Endoplasmic reticulum membrane</location>
        <topology evidence="1 21">Multi-pass membrane protein</topology>
    </subcellularLocation>
</comment>
<feature type="transmembrane region" description="Helical" evidence="21">
    <location>
        <begin position="2174"/>
        <end position="2190"/>
    </location>
</feature>
<feature type="domain" description="MIR" evidence="22">
    <location>
        <begin position="113"/>
        <end position="167"/>
    </location>
</feature>
<dbReference type="Pfam" id="PF01365">
    <property type="entry name" value="RYDR_ITPR"/>
    <property type="match status" value="2"/>
</dbReference>
<dbReference type="Ensembl" id="ENSSMAT00000084028.1">
    <property type="protein sequence ID" value="ENSSMAP00000055845.1"/>
    <property type="gene ID" value="ENSSMAG00000007180.2"/>
</dbReference>
<proteinExistence type="inferred from homology"/>
<dbReference type="SMART" id="SM00472">
    <property type="entry name" value="MIR"/>
    <property type="match status" value="4"/>
</dbReference>
<dbReference type="Pfam" id="PF00520">
    <property type="entry name" value="Ion_trans"/>
    <property type="match status" value="1"/>
</dbReference>
<keyword evidence="6 21" id="KW-0107">Calcium channel</keyword>
<dbReference type="GO" id="GO:0005789">
    <property type="term" value="C:endoplasmic reticulum membrane"/>
    <property type="evidence" value="ECO:0007669"/>
    <property type="project" value="UniProtKB-SubCell"/>
</dbReference>
<reference evidence="23" key="1">
    <citation type="submission" date="2023-05" db="EMBL/GenBank/DDBJ databases">
        <title>High-quality long-read genome of Scophthalmus maximus.</title>
        <authorList>
            <person name="Lien S."/>
            <person name="Martinez P."/>
        </authorList>
    </citation>
    <scope>NUCLEOTIDE SEQUENCE [LARGE SCALE GENOMIC DNA]</scope>
</reference>
<dbReference type="InterPro" id="IPR015925">
    <property type="entry name" value="Ryanodine_IP3_receptor"/>
</dbReference>
<dbReference type="InterPro" id="IPR035910">
    <property type="entry name" value="RyR/IP3R_RIH_dom_sf"/>
</dbReference>
<evidence type="ECO:0000313" key="23">
    <source>
        <dbReference type="Ensembl" id="ENSSMAP00000055845.1"/>
    </source>
</evidence>
<keyword evidence="8" id="KW-0677">Repeat</keyword>
<evidence type="ECO:0000256" key="15">
    <source>
        <dbReference type="ARBA" id="ARBA00023286"/>
    </source>
</evidence>
<evidence type="ECO:0000256" key="3">
    <source>
        <dbReference type="ARBA" id="ARBA00009453"/>
    </source>
</evidence>
<evidence type="ECO:0000256" key="9">
    <source>
        <dbReference type="ARBA" id="ARBA00022824"/>
    </source>
</evidence>
<evidence type="ECO:0000256" key="10">
    <source>
        <dbReference type="ARBA" id="ARBA00022837"/>
    </source>
</evidence>
<comment type="function">
    <text evidence="21">Receptor for inositol 1,4,5-trisphosphate, a second messenger that mediates the release of intracellular calcium.</text>
</comment>
<dbReference type="Gene3D" id="2.80.10.50">
    <property type="match status" value="2"/>
</dbReference>
<evidence type="ECO:0000256" key="14">
    <source>
        <dbReference type="ARBA" id="ARBA00023170"/>
    </source>
</evidence>